<dbReference type="InterPro" id="IPR006119">
    <property type="entry name" value="Resolv_N"/>
</dbReference>
<evidence type="ECO:0000256" key="1">
    <source>
        <dbReference type="ARBA" id="ARBA00022908"/>
    </source>
</evidence>
<dbReference type="PROSITE" id="PS51736">
    <property type="entry name" value="RECOMBINASES_3"/>
    <property type="match status" value="1"/>
</dbReference>
<accession>T0Y9W3</accession>
<dbReference type="InterPro" id="IPR036162">
    <property type="entry name" value="Resolvase-like_N_sf"/>
</dbReference>
<dbReference type="InterPro" id="IPR050639">
    <property type="entry name" value="SSR_resolvase"/>
</dbReference>
<reference evidence="6" key="2">
    <citation type="journal article" date="2014" name="ISME J.">
        <title>Microbial stratification in low pH oxic and suboxic macroscopic growths along an acid mine drainage.</title>
        <authorList>
            <person name="Mendez-Garcia C."/>
            <person name="Mesa V."/>
            <person name="Sprenger R.R."/>
            <person name="Richter M."/>
            <person name="Diez M.S."/>
            <person name="Solano J."/>
            <person name="Bargiela R."/>
            <person name="Golyshina O.V."/>
            <person name="Manteca A."/>
            <person name="Ramos J.L."/>
            <person name="Gallego J.R."/>
            <person name="Llorente I."/>
            <person name="Martins Dos Santos V.A."/>
            <person name="Jensen O.N."/>
            <person name="Pelaez A.I."/>
            <person name="Sanchez J."/>
            <person name="Ferrer M."/>
        </authorList>
    </citation>
    <scope>NUCLEOTIDE SEQUENCE</scope>
</reference>
<name>T0Y9W3_9ZZZZ</name>
<dbReference type="GO" id="GO:0015074">
    <property type="term" value="P:DNA integration"/>
    <property type="evidence" value="ECO:0007669"/>
    <property type="project" value="UniProtKB-KW"/>
</dbReference>
<organism evidence="6">
    <name type="scientific">mine drainage metagenome</name>
    <dbReference type="NCBI Taxonomy" id="410659"/>
    <lineage>
        <taxon>unclassified sequences</taxon>
        <taxon>metagenomes</taxon>
        <taxon>ecological metagenomes</taxon>
    </lineage>
</organism>
<dbReference type="GO" id="GO:0003677">
    <property type="term" value="F:DNA binding"/>
    <property type="evidence" value="ECO:0007669"/>
    <property type="project" value="UniProtKB-KW"/>
</dbReference>
<comment type="caution">
    <text evidence="6">The sequence shown here is derived from an EMBL/GenBank/DDBJ whole genome shotgun (WGS) entry which is preliminary data.</text>
</comment>
<dbReference type="AlphaFoldDB" id="T0Y9W3"/>
<protein>
    <submittedName>
        <fullName evidence="6">Protein containing Resolvase</fullName>
    </submittedName>
</protein>
<evidence type="ECO:0000256" key="2">
    <source>
        <dbReference type="ARBA" id="ARBA00023125"/>
    </source>
</evidence>
<dbReference type="InterPro" id="IPR006118">
    <property type="entry name" value="Recombinase_CS"/>
</dbReference>
<dbReference type="SMART" id="SM00857">
    <property type="entry name" value="Resolvase"/>
    <property type="match status" value="1"/>
</dbReference>
<dbReference type="SUPFAM" id="SSF53041">
    <property type="entry name" value="Resolvase-like"/>
    <property type="match status" value="1"/>
</dbReference>
<evidence type="ECO:0000256" key="3">
    <source>
        <dbReference type="ARBA" id="ARBA00023172"/>
    </source>
</evidence>
<keyword evidence="3" id="KW-0233">DNA recombination</keyword>
<dbReference type="GO" id="GO:0000150">
    <property type="term" value="F:DNA strand exchange activity"/>
    <property type="evidence" value="ECO:0007669"/>
    <property type="project" value="InterPro"/>
</dbReference>
<feature type="region of interest" description="Disordered" evidence="4">
    <location>
        <begin position="90"/>
        <end position="110"/>
    </location>
</feature>
<keyword evidence="2" id="KW-0238">DNA-binding</keyword>
<feature type="domain" description="Resolvase/invertase-type recombinase catalytic" evidence="5">
    <location>
        <begin position="3"/>
        <end position="110"/>
    </location>
</feature>
<reference evidence="6" key="1">
    <citation type="submission" date="2013-08" db="EMBL/GenBank/DDBJ databases">
        <authorList>
            <person name="Mendez C."/>
            <person name="Richter M."/>
            <person name="Ferrer M."/>
            <person name="Sanchez J."/>
        </authorList>
    </citation>
    <scope>NUCLEOTIDE SEQUENCE</scope>
</reference>
<feature type="compositionally biased region" description="Basic and acidic residues" evidence="4">
    <location>
        <begin position="97"/>
        <end position="110"/>
    </location>
</feature>
<dbReference type="Gene3D" id="3.40.50.1390">
    <property type="entry name" value="Resolvase, N-terminal catalytic domain"/>
    <property type="match status" value="1"/>
</dbReference>
<gene>
    <name evidence="6" type="ORF">B1B_17891</name>
</gene>
<dbReference type="PANTHER" id="PTHR30461:SF2">
    <property type="entry name" value="SERINE RECOMBINASE PINE-RELATED"/>
    <property type="match status" value="1"/>
</dbReference>
<dbReference type="EMBL" id="AUZY01011961">
    <property type="protein sequence ID" value="EQD31976.1"/>
    <property type="molecule type" value="Genomic_DNA"/>
</dbReference>
<evidence type="ECO:0000256" key="4">
    <source>
        <dbReference type="SAM" id="MobiDB-lite"/>
    </source>
</evidence>
<evidence type="ECO:0000259" key="5">
    <source>
        <dbReference type="PROSITE" id="PS51736"/>
    </source>
</evidence>
<evidence type="ECO:0000313" key="6">
    <source>
        <dbReference type="EMBL" id="EQD31976.1"/>
    </source>
</evidence>
<dbReference type="PROSITE" id="PS00397">
    <property type="entry name" value="RECOMBINASES_1"/>
    <property type="match status" value="1"/>
</dbReference>
<dbReference type="Pfam" id="PF00239">
    <property type="entry name" value="Resolvase"/>
    <property type="match status" value="1"/>
</dbReference>
<keyword evidence="1" id="KW-0229">DNA integration</keyword>
<dbReference type="PANTHER" id="PTHR30461">
    <property type="entry name" value="DNA-INVERTASE FROM LAMBDOID PROPHAGE"/>
    <property type="match status" value="1"/>
</dbReference>
<proteinExistence type="predicted"/>
<sequence length="110" mass="12437">MTRVAIYARVSTEGQSVDQQLYRLRSLAPGADEYADSGVSGRLDSRPEFDRLREQIRRGAISDLFVVKLDRLGRSAHAVLEFFELAEAPRHKGRGRRPADRHVDSRRSTG</sequence>